<evidence type="ECO:0000313" key="2">
    <source>
        <dbReference type="Proteomes" id="UP000236664"/>
    </source>
</evidence>
<reference evidence="1 2" key="1">
    <citation type="submission" date="2017-06" db="EMBL/GenBank/DDBJ databases">
        <title>Genome of Fusarium nygamai isolate CS10214.</title>
        <authorList>
            <person name="Gardiner D.M."/>
            <person name="Obanor F."/>
            <person name="Kazan K."/>
        </authorList>
    </citation>
    <scope>NUCLEOTIDE SEQUENCE [LARGE SCALE GENOMIC DNA]</scope>
    <source>
        <strain evidence="1 2">CS10214</strain>
    </source>
</reference>
<accession>A0A2K0WKC2</accession>
<sequence length="141" mass="15653">MNNPPQIHDLMIVFDAVTGGTPGVAALKQAIPDIINFVAVADYFERIGVLAYRNYAYIPEMVVEWSGWCYPSRDPSPPSTDDILKFVKGLVMPNDNKCKLNCASKMALAKAYQEMRSNGTIILLYNDAPPLFEHIGGSHYN</sequence>
<protein>
    <recommendedName>
        <fullName evidence="3">VWFA domain-containing protein</fullName>
    </recommendedName>
</protein>
<proteinExistence type="predicted"/>
<dbReference type="AlphaFoldDB" id="A0A2K0WKC2"/>
<dbReference type="STRING" id="42673.A0A2K0WKC2"/>
<dbReference type="Proteomes" id="UP000236664">
    <property type="component" value="Unassembled WGS sequence"/>
</dbReference>
<name>A0A2K0WKC2_GIBNY</name>
<gene>
    <name evidence="1" type="ORF">FNYG_03942</name>
</gene>
<keyword evidence="2" id="KW-1185">Reference proteome</keyword>
<dbReference type="OrthoDB" id="2532955at2759"/>
<comment type="caution">
    <text evidence="1">The sequence shown here is derived from an EMBL/GenBank/DDBJ whole genome shotgun (WGS) entry which is preliminary data.</text>
</comment>
<evidence type="ECO:0008006" key="3">
    <source>
        <dbReference type="Google" id="ProtNLM"/>
    </source>
</evidence>
<dbReference type="EMBL" id="MTQA01000056">
    <property type="protein sequence ID" value="PNP82711.1"/>
    <property type="molecule type" value="Genomic_DNA"/>
</dbReference>
<organism evidence="1 2">
    <name type="scientific">Gibberella nygamai</name>
    <name type="common">Bean root rot disease fungus</name>
    <name type="synonym">Fusarium nygamai</name>
    <dbReference type="NCBI Taxonomy" id="42673"/>
    <lineage>
        <taxon>Eukaryota</taxon>
        <taxon>Fungi</taxon>
        <taxon>Dikarya</taxon>
        <taxon>Ascomycota</taxon>
        <taxon>Pezizomycotina</taxon>
        <taxon>Sordariomycetes</taxon>
        <taxon>Hypocreomycetidae</taxon>
        <taxon>Hypocreales</taxon>
        <taxon>Nectriaceae</taxon>
        <taxon>Fusarium</taxon>
        <taxon>Fusarium fujikuroi species complex</taxon>
    </lineage>
</organism>
<evidence type="ECO:0000313" key="1">
    <source>
        <dbReference type="EMBL" id="PNP82711.1"/>
    </source>
</evidence>